<accession>E9H8F4</accession>
<dbReference type="OrthoDB" id="6373998at2759"/>
<evidence type="ECO:0000313" key="2">
    <source>
        <dbReference type="Proteomes" id="UP000000305"/>
    </source>
</evidence>
<dbReference type="EMBL" id="GL732604">
    <property type="protein sequence ID" value="EFX71939.1"/>
    <property type="molecule type" value="Genomic_DNA"/>
</dbReference>
<reference evidence="1 2" key="1">
    <citation type="journal article" date="2011" name="Science">
        <title>The ecoresponsive genome of Daphnia pulex.</title>
        <authorList>
            <person name="Colbourne J.K."/>
            <person name="Pfrender M.E."/>
            <person name="Gilbert D."/>
            <person name="Thomas W.K."/>
            <person name="Tucker A."/>
            <person name="Oakley T.H."/>
            <person name="Tokishita S."/>
            <person name="Aerts A."/>
            <person name="Arnold G.J."/>
            <person name="Basu M.K."/>
            <person name="Bauer D.J."/>
            <person name="Caceres C.E."/>
            <person name="Carmel L."/>
            <person name="Casola C."/>
            <person name="Choi J.H."/>
            <person name="Detter J.C."/>
            <person name="Dong Q."/>
            <person name="Dusheyko S."/>
            <person name="Eads B.D."/>
            <person name="Frohlich T."/>
            <person name="Geiler-Samerotte K.A."/>
            <person name="Gerlach D."/>
            <person name="Hatcher P."/>
            <person name="Jogdeo S."/>
            <person name="Krijgsveld J."/>
            <person name="Kriventseva E.V."/>
            <person name="Kultz D."/>
            <person name="Laforsch C."/>
            <person name="Lindquist E."/>
            <person name="Lopez J."/>
            <person name="Manak J.R."/>
            <person name="Muller J."/>
            <person name="Pangilinan J."/>
            <person name="Patwardhan R.P."/>
            <person name="Pitluck S."/>
            <person name="Pritham E.J."/>
            <person name="Rechtsteiner A."/>
            <person name="Rho M."/>
            <person name="Rogozin I.B."/>
            <person name="Sakarya O."/>
            <person name="Salamov A."/>
            <person name="Schaack S."/>
            <person name="Shapiro H."/>
            <person name="Shiga Y."/>
            <person name="Skalitzky C."/>
            <person name="Smith Z."/>
            <person name="Souvorov A."/>
            <person name="Sung W."/>
            <person name="Tang Z."/>
            <person name="Tsuchiya D."/>
            <person name="Tu H."/>
            <person name="Vos H."/>
            <person name="Wang M."/>
            <person name="Wolf Y.I."/>
            <person name="Yamagata H."/>
            <person name="Yamada T."/>
            <person name="Ye Y."/>
            <person name="Shaw J.R."/>
            <person name="Andrews J."/>
            <person name="Crease T.J."/>
            <person name="Tang H."/>
            <person name="Lucas S.M."/>
            <person name="Robertson H.M."/>
            <person name="Bork P."/>
            <person name="Koonin E.V."/>
            <person name="Zdobnov E.M."/>
            <person name="Grigoriev I.V."/>
            <person name="Lynch M."/>
            <person name="Boore J.L."/>
        </authorList>
    </citation>
    <scope>NUCLEOTIDE SEQUENCE [LARGE SCALE GENOMIC DNA]</scope>
</reference>
<dbReference type="KEGG" id="dpx:DAPPUDRAFT_326666"/>
<sequence length="138" mass="14954">MNIHESGNEYLATLTTCTIGRRRRGLFYDDAATQGRNRRGLFYNDEQVENKEGETFLPLEAKIGEPTLEVANTPIDESSLIPLEVESGFTVPDGSPNRFLLAFGTSTLTSIVVTTSTSTLTAICSSTTGFPLCVNVGK</sequence>
<evidence type="ECO:0000313" key="1">
    <source>
        <dbReference type="EMBL" id="EFX71939.1"/>
    </source>
</evidence>
<dbReference type="AlphaFoldDB" id="E9H8F4"/>
<name>E9H8F4_DAPPU</name>
<keyword evidence="2" id="KW-1185">Reference proteome</keyword>
<dbReference type="Proteomes" id="UP000000305">
    <property type="component" value="Unassembled WGS sequence"/>
</dbReference>
<organism evidence="1 2">
    <name type="scientific">Daphnia pulex</name>
    <name type="common">Water flea</name>
    <dbReference type="NCBI Taxonomy" id="6669"/>
    <lineage>
        <taxon>Eukaryota</taxon>
        <taxon>Metazoa</taxon>
        <taxon>Ecdysozoa</taxon>
        <taxon>Arthropoda</taxon>
        <taxon>Crustacea</taxon>
        <taxon>Branchiopoda</taxon>
        <taxon>Diplostraca</taxon>
        <taxon>Cladocera</taxon>
        <taxon>Anomopoda</taxon>
        <taxon>Daphniidae</taxon>
        <taxon>Daphnia</taxon>
    </lineage>
</organism>
<dbReference type="PhylomeDB" id="E9H8F4"/>
<proteinExistence type="predicted"/>
<gene>
    <name evidence="1" type="ORF">DAPPUDRAFT_326666</name>
</gene>
<dbReference type="InParanoid" id="E9H8F4"/>
<dbReference type="HOGENOM" id="CLU_1857307_0_0_1"/>
<protein>
    <submittedName>
        <fullName evidence="1">Uncharacterized protein</fullName>
    </submittedName>
</protein>